<evidence type="ECO:0000313" key="2">
    <source>
        <dbReference type="EMBL" id="OGI64608.1"/>
    </source>
</evidence>
<dbReference type="AlphaFoldDB" id="A0A1F6V4S8"/>
<name>A0A1F6V4S8_9BACT</name>
<gene>
    <name evidence="2" type="ORF">A2642_03970</name>
</gene>
<protein>
    <submittedName>
        <fullName evidence="2">Uncharacterized protein</fullName>
    </submittedName>
</protein>
<feature type="transmembrane region" description="Helical" evidence="1">
    <location>
        <begin position="72"/>
        <end position="92"/>
    </location>
</feature>
<reference evidence="2 3" key="1">
    <citation type="journal article" date="2016" name="Nat. Commun.">
        <title>Thousands of microbial genomes shed light on interconnected biogeochemical processes in an aquifer system.</title>
        <authorList>
            <person name="Anantharaman K."/>
            <person name="Brown C.T."/>
            <person name="Hug L.A."/>
            <person name="Sharon I."/>
            <person name="Castelle C.J."/>
            <person name="Probst A.J."/>
            <person name="Thomas B.C."/>
            <person name="Singh A."/>
            <person name="Wilkins M.J."/>
            <person name="Karaoz U."/>
            <person name="Brodie E.L."/>
            <person name="Williams K.H."/>
            <person name="Hubbard S.S."/>
            <person name="Banfield J.F."/>
        </authorList>
    </citation>
    <scope>NUCLEOTIDE SEQUENCE [LARGE SCALE GENOMIC DNA]</scope>
</reference>
<organism evidence="2 3">
    <name type="scientific">Candidatus Nomurabacteria bacterium RIFCSPHIGHO2_01_FULL_39_10</name>
    <dbReference type="NCBI Taxonomy" id="1801733"/>
    <lineage>
        <taxon>Bacteria</taxon>
        <taxon>Candidatus Nomuraibacteriota</taxon>
    </lineage>
</organism>
<accession>A0A1F6V4S8</accession>
<comment type="caution">
    <text evidence="2">The sequence shown here is derived from an EMBL/GenBank/DDBJ whole genome shotgun (WGS) entry which is preliminary data.</text>
</comment>
<proteinExistence type="predicted"/>
<keyword evidence="1" id="KW-0472">Membrane</keyword>
<feature type="transmembrane region" description="Helical" evidence="1">
    <location>
        <begin position="6"/>
        <end position="25"/>
    </location>
</feature>
<evidence type="ECO:0000256" key="1">
    <source>
        <dbReference type="SAM" id="Phobius"/>
    </source>
</evidence>
<evidence type="ECO:0000313" key="3">
    <source>
        <dbReference type="Proteomes" id="UP000178700"/>
    </source>
</evidence>
<dbReference type="Proteomes" id="UP000178700">
    <property type="component" value="Unassembled WGS sequence"/>
</dbReference>
<keyword evidence="1" id="KW-0812">Transmembrane</keyword>
<keyword evidence="1" id="KW-1133">Transmembrane helix</keyword>
<sequence length="108" mass="12774">MKLNPVRILLFIIISFVSVLLFVMLSFSDGGSITDNSIIDFFIKKILFLPDVITSFIYGYIVQLKFIRSGEFLFVMQFIWAYFFAFLLEKMLTNIFEFFKKNPRIDNN</sequence>
<feature type="transmembrane region" description="Helical" evidence="1">
    <location>
        <begin position="46"/>
        <end position="66"/>
    </location>
</feature>
<dbReference type="EMBL" id="MFTJ01000047">
    <property type="protein sequence ID" value="OGI64608.1"/>
    <property type="molecule type" value="Genomic_DNA"/>
</dbReference>